<proteinExistence type="predicted"/>
<keyword evidence="3" id="KW-1185">Reference proteome</keyword>
<dbReference type="AlphaFoldDB" id="A0A7J6N0N2"/>
<sequence length="242" mass="26970">MSKSQFRATDFIQLISCAVIFYHCRWSLVLIAFLTAIASAEAAPIALPFTGRRASLGLDGQHVALRIDTGSASYAYVEHTVTLSIGGMTIPNFKFGLAIEFNDESGERAPFSTVDTGAASIHAELEDFNRFTEVAQRYLRRDSESGLYVVNKTDITNLPALFYGIGDLHNRAGIRIQPKHYVKCENDGNGACFVYFRYWSENACVLGRPFFHAYDVGFDLESDPPSIYLKSDDVYDEVETMV</sequence>
<organism evidence="2 3">
    <name type="scientific">Perkinsus chesapeaki</name>
    <name type="common">Clam parasite</name>
    <name type="synonym">Perkinsus andrewsi</name>
    <dbReference type="NCBI Taxonomy" id="330153"/>
    <lineage>
        <taxon>Eukaryota</taxon>
        <taxon>Sar</taxon>
        <taxon>Alveolata</taxon>
        <taxon>Perkinsozoa</taxon>
        <taxon>Perkinsea</taxon>
        <taxon>Perkinsida</taxon>
        <taxon>Perkinsidae</taxon>
        <taxon>Perkinsus</taxon>
    </lineage>
</organism>
<dbReference type="Proteomes" id="UP000591131">
    <property type="component" value="Unassembled WGS sequence"/>
</dbReference>
<dbReference type="InterPro" id="IPR021109">
    <property type="entry name" value="Peptidase_aspartic_dom_sf"/>
</dbReference>
<gene>
    <name evidence="2" type="ORF">FOL47_005612</name>
</gene>
<comment type="caution">
    <text evidence="2">The sequence shown here is derived from an EMBL/GenBank/DDBJ whole genome shotgun (WGS) entry which is preliminary data.</text>
</comment>
<dbReference type="InterPro" id="IPR033121">
    <property type="entry name" value="PEPTIDASE_A1"/>
</dbReference>
<dbReference type="SUPFAM" id="SSF50630">
    <property type="entry name" value="Acid proteases"/>
    <property type="match status" value="1"/>
</dbReference>
<name>A0A7J6N0N2_PERCH</name>
<reference evidence="2 3" key="1">
    <citation type="submission" date="2020-04" db="EMBL/GenBank/DDBJ databases">
        <title>Perkinsus chesapeaki whole genome sequence.</title>
        <authorList>
            <person name="Bogema D.R."/>
        </authorList>
    </citation>
    <scope>NUCLEOTIDE SEQUENCE [LARGE SCALE GENOMIC DNA]</scope>
    <source>
        <strain evidence="2">ATCC PRA-425</strain>
    </source>
</reference>
<evidence type="ECO:0000313" key="2">
    <source>
        <dbReference type="EMBL" id="KAF4676661.1"/>
    </source>
</evidence>
<dbReference type="EMBL" id="JAAPAO010000031">
    <property type="protein sequence ID" value="KAF4676661.1"/>
    <property type="molecule type" value="Genomic_DNA"/>
</dbReference>
<evidence type="ECO:0000313" key="3">
    <source>
        <dbReference type="Proteomes" id="UP000591131"/>
    </source>
</evidence>
<protein>
    <recommendedName>
        <fullName evidence="1">Peptidase A1 domain-containing protein</fullName>
    </recommendedName>
</protein>
<evidence type="ECO:0000259" key="1">
    <source>
        <dbReference type="Pfam" id="PF00026"/>
    </source>
</evidence>
<accession>A0A7J6N0N2</accession>
<dbReference type="Pfam" id="PF00026">
    <property type="entry name" value="Asp"/>
    <property type="match status" value="1"/>
</dbReference>
<dbReference type="Gene3D" id="2.40.70.10">
    <property type="entry name" value="Acid Proteases"/>
    <property type="match status" value="1"/>
</dbReference>
<feature type="domain" description="Peptidase A1" evidence="1">
    <location>
        <begin position="113"/>
        <end position="222"/>
    </location>
</feature>